<gene>
    <name evidence="1" type="ORF">EM151A_0305</name>
</gene>
<evidence type="ECO:0000313" key="1">
    <source>
        <dbReference type="EMBL" id="BBM13547.1"/>
    </source>
</evidence>
<proteinExistence type="predicted"/>
<organism evidence="1 2">
    <name type="scientific">Enterococcus mundtii</name>
    <dbReference type="NCBI Taxonomy" id="53346"/>
    <lineage>
        <taxon>Bacteria</taxon>
        <taxon>Bacillati</taxon>
        <taxon>Bacillota</taxon>
        <taxon>Bacilli</taxon>
        <taxon>Lactobacillales</taxon>
        <taxon>Enterococcaceae</taxon>
        <taxon>Enterococcus</taxon>
    </lineage>
</organism>
<sequence>MTQDYYELCLNFLKGEPEKYSTDEFIQKLFFLYPSLKVNVDLLHKITSQISITLNIPYHDIKVIGSSHTGFSFIDKDKKGTVKFYDSTAPSDIDIAIINDSIFIDILEKTVIRTENYSDNTAFKNAHLSQYFKKNIPSGFIRPDSIGCEVTREKWVRFFSDLSSEHDLKISGAIYLNETFFIKRLKKQIETFQNIEEVQNGIK</sequence>
<protein>
    <submittedName>
        <fullName evidence="1">Uncharacterized protein</fullName>
    </submittedName>
</protein>
<dbReference type="Proteomes" id="UP000509460">
    <property type="component" value="Chromosome"/>
</dbReference>
<name>A0AAI8R767_ENTMU</name>
<dbReference type="EMBL" id="AP019810">
    <property type="protein sequence ID" value="BBM13547.1"/>
    <property type="molecule type" value="Genomic_DNA"/>
</dbReference>
<accession>A0AAI8R767</accession>
<dbReference type="RefSeq" id="WP_178946438.1">
    <property type="nucleotide sequence ID" value="NZ_AP019810.1"/>
</dbReference>
<dbReference type="AlphaFoldDB" id="A0AAI8R767"/>
<reference evidence="1 2" key="1">
    <citation type="submission" date="2019-07" db="EMBL/GenBank/DDBJ databases">
        <title>antibiotic susceptibility of plant-derived lactic acid bacteria.</title>
        <authorList>
            <person name="Sugiyama M."/>
            <person name="Noda M."/>
        </authorList>
    </citation>
    <scope>NUCLEOTIDE SEQUENCE [LARGE SCALE GENOMIC DNA]</scope>
    <source>
        <strain evidence="1 2">15-1A</strain>
    </source>
</reference>
<evidence type="ECO:0000313" key="2">
    <source>
        <dbReference type="Proteomes" id="UP000509460"/>
    </source>
</evidence>